<feature type="transmembrane region" description="Helical" evidence="1">
    <location>
        <begin position="20"/>
        <end position="44"/>
    </location>
</feature>
<reference evidence="2 3" key="1">
    <citation type="submission" date="2016-03" db="EMBL/GenBank/DDBJ databases">
        <title>Complete genome sequence of Shewanella psychrophila WP2, a deep sea bacterium isolated from west Pacific sediment.</title>
        <authorList>
            <person name="Xu G."/>
            <person name="Jian H."/>
        </authorList>
    </citation>
    <scope>NUCLEOTIDE SEQUENCE [LARGE SCALE GENOMIC DNA]</scope>
    <source>
        <strain evidence="2 3">WP2</strain>
    </source>
</reference>
<evidence type="ECO:0000256" key="1">
    <source>
        <dbReference type="SAM" id="Phobius"/>
    </source>
</evidence>
<dbReference type="RefSeq" id="WP_077754756.1">
    <property type="nucleotide sequence ID" value="NZ_CP014782.1"/>
</dbReference>
<gene>
    <name evidence="2" type="ORF">Sps_04807</name>
</gene>
<keyword evidence="3" id="KW-1185">Reference proteome</keyword>
<dbReference type="Proteomes" id="UP000189545">
    <property type="component" value="Chromosome"/>
</dbReference>
<dbReference type="AlphaFoldDB" id="A0A1S6HWK2"/>
<evidence type="ECO:0008006" key="4">
    <source>
        <dbReference type="Google" id="ProtNLM"/>
    </source>
</evidence>
<evidence type="ECO:0000313" key="3">
    <source>
        <dbReference type="Proteomes" id="UP000189545"/>
    </source>
</evidence>
<keyword evidence="1" id="KW-1133">Transmembrane helix</keyword>
<keyword evidence="1" id="KW-0812">Transmembrane</keyword>
<evidence type="ECO:0000313" key="2">
    <source>
        <dbReference type="EMBL" id="AQS39889.1"/>
    </source>
</evidence>
<dbReference type="KEGG" id="spsw:Sps_04807"/>
<proteinExistence type="predicted"/>
<dbReference type="EMBL" id="CP014782">
    <property type="protein sequence ID" value="AQS39889.1"/>
    <property type="molecule type" value="Genomic_DNA"/>
</dbReference>
<dbReference type="STRING" id="225848.Sps_04807"/>
<keyword evidence="1" id="KW-0472">Membrane</keyword>
<protein>
    <recommendedName>
        <fullName evidence="4">Cytochrome C</fullName>
    </recommendedName>
</protein>
<accession>A0A1S6HWK2</accession>
<dbReference type="OrthoDB" id="6402114at2"/>
<sequence length="182" mass="20457">MNCKVRSDRDVLKTHFKGGVFTSLLMTGLFVVVAQGVSGIAVAAEESTHESKHWITEAPSDSVKDQRIEKYLRGFDQPMWEVGERYGSIVQAIKDQNFDLAAYHWDKIKVTIENGLMKRPARRQNAEAILLNNTWADVKNDFTSKDLTKAKQGLVKAKAACMACHAAENVTFINNQPLFTRQ</sequence>
<organism evidence="2 3">
    <name type="scientific">Shewanella psychrophila</name>
    <dbReference type="NCBI Taxonomy" id="225848"/>
    <lineage>
        <taxon>Bacteria</taxon>
        <taxon>Pseudomonadati</taxon>
        <taxon>Pseudomonadota</taxon>
        <taxon>Gammaproteobacteria</taxon>
        <taxon>Alteromonadales</taxon>
        <taxon>Shewanellaceae</taxon>
        <taxon>Shewanella</taxon>
    </lineage>
</organism>
<name>A0A1S6HWK2_9GAMM</name>